<reference evidence="15 16" key="1">
    <citation type="journal article" date="2023" name="Commun. Biol.">
        <title>Genome analysis of Parmales, the sister group of diatoms, reveals the evolutionary specialization of diatoms from phago-mixotrophs to photoautotrophs.</title>
        <authorList>
            <person name="Ban H."/>
            <person name="Sato S."/>
            <person name="Yoshikawa S."/>
            <person name="Yamada K."/>
            <person name="Nakamura Y."/>
            <person name="Ichinomiya M."/>
            <person name="Sato N."/>
            <person name="Blanc-Mathieu R."/>
            <person name="Endo H."/>
            <person name="Kuwata A."/>
            <person name="Ogata H."/>
        </authorList>
    </citation>
    <scope>NUCLEOTIDE SEQUENCE [LARGE SCALE GENOMIC DNA]</scope>
</reference>
<feature type="chain" id="PRO_5047323092" description="4-hydroxy-tetrahydrodipicolinate reductase" evidence="12">
    <location>
        <begin position="22"/>
        <end position="304"/>
    </location>
</feature>
<keyword evidence="7" id="KW-0457">Lysine biosynthesis</keyword>
<dbReference type="Pfam" id="PF01113">
    <property type="entry name" value="DapB_N"/>
    <property type="match status" value="1"/>
</dbReference>
<evidence type="ECO:0000256" key="5">
    <source>
        <dbReference type="ARBA" id="ARBA00023002"/>
    </source>
</evidence>
<dbReference type="SUPFAM" id="SSF51735">
    <property type="entry name" value="NAD(P)-binding Rossmann-fold domains"/>
    <property type="match status" value="1"/>
</dbReference>
<evidence type="ECO:0000313" key="16">
    <source>
        <dbReference type="Proteomes" id="UP001165060"/>
    </source>
</evidence>
<evidence type="ECO:0000256" key="10">
    <source>
        <dbReference type="ARBA" id="ARBA00049080"/>
    </source>
</evidence>
<name>A0ABQ6N5B5_9STRA</name>
<feature type="signal peptide" evidence="12">
    <location>
        <begin position="1"/>
        <end position="21"/>
    </location>
</feature>
<comment type="catalytic activity">
    <reaction evidence="11">
        <text>(S)-2,3,4,5-tetrahydrodipicolinate + NAD(+) + H2O = (2S,4S)-4-hydroxy-2,3,4,5-tetrahydrodipicolinate + NADH + H(+)</text>
        <dbReference type="Rhea" id="RHEA:35323"/>
        <dbReference type="ChEBI" id="CHEBI:15377"/>
        <dbReference type="ChEBI" id="CHEBI:15378"/>
        <dbReference type="ChEBI" id="CHEBI:16845"/>
        <dbReference type="ChEBI" id="CHEBI:57540"/>
        <dbReference type="ChEBI" id="CHEBI:57945"/>
        <dbReference type="ChEBI" id="CHEBI:67139"/>
        <dbReference type="EC" id="1.17.1.8"/>
    </reaction>
</comment>
<dbReference type="InterPro" id="IPR036291">
    <property type="entry name" value="NAD(P)-bd_dom_sf"/>
</dbReference>
<evidence type="ECO:0000256" key="1">
    <source>
        <dbReference type="ARBA" id="ARBA00006642"/>
    </source>
</evidence>
<feature type="domain" description="Dihydrodipicolinate reductase N-terminal" evidence="13">
    <location>
        <begin position="24"/>
        <end position="150"/>
    </location>
</feature>
<gene>
    <name evidence="15" type="ORF">TeGR_g9367</name>
</gene>
<feature type="domain" description="Dihydrodipicolinate reductase C-terminal" evidence="14">
    <location>
        <begin position="160"/>
        <end position="298"/>
    </location>
</feature>
<dbReference type="InterPro" id="IPR000846">
    <property type="entry name" value="DapB_N"/>
</dbReference>
<evidence type="ECO:0000259" key="14">
    <source>
        <dbReference type="Pfam" id="PF05173"/>
    </source>
</evidence>
<keyword evidence="16" id="KW-1185">Reference proteome</keyword>
<comment type="pathway">
    <text evidence="8">Amino-acid biosynthesis; L-lysine biosynthesis via DAP pathway; (S)-tetrahydrodipicolinate from L-aspartate: step 4/4.</text>
</comment>
<keyword evidence="6" id="KW-0520">NAD</keyword>
<proteinExistence type="inferred from homology"/>
<evidence type="ECO:0000256" key="3">
    <source>
        <dbReference type="ARBA" id="ARBA00022857"/>
    </source>
</evidence>
<evidence type="ECO:0000256" key="6">
    <source>
        <dbReference type="ARBA" id="ARBA00023027"/>
    </source>
</evidence>
<dbReference type="EMBL" id="BRYB01000941">
    <property type="protein sequence ID" value="GMI40514.1"/>
    <property type="molecule type" value="Genomic_DNA"/>
</dbReference>
<keyword evidence="12" id="KW-0732">Signal</keyword>
<evidence type="ECO:0000256" key="2">
    <source>
        <dbReference type="ARBA" id="ARBA00022605"/>
    </source>
</evidence>
<dbReference type="InterPro" id="IPR023940">
    <property type="entry name" value="DHDPR_bac"/>
</dbReference>
<dbReference type="Gene3D" id="3.40.50.720">
    <property type="entry name" value="NAD(P)-binding Rossmann-like Domain"/>
    <property type="match status" value="1"/>
</dbReference>
<keyword evidence="3" id="KW-0521">NADP</keyword>
<dbReference type="PANTHER" id="PTHR20836">
    <property type="entry name" value="DIHYDRODIPICOLINATE REDUCTASE"/>
    <property type="match status" value="1"/>
</dbReference>
<accession>A0ABQ6N5B5</accession>
<evidence type="ECO:0000256" key="7">
    <source>
        <dbReference type="ARBA" id="ARBA00023154"/>
    </source>
</evidence>
<evidence type="ECO:0000313" key="15">
    <source>
        <dbReference type="EMBL" id="GMI40514.1"/>
    </source>
</evidence>
<keyword evidence="2" id="KW-0028">Amino-acid biosynthesis</keyword>
<dbReference type="Proteomes" id="UP001165060">
    <property type="component" value="Unassembled WGS sequence"/>
</dbReference>
<organism evidence="15 16">
    <name type="scientific">Tetraparma gracilis</name>
    <dbReference type="NCBI Taxonomy" id="2962635"/>
    <lineage>
        <taxon>Eukaryota</taxon>
        <taxon>Sar</taxon>
        <taxon>Stramenopiles</taxon>
        <taxon>Ochrophyta</taxon>
        <taxon>Bolidophyceae</taxon>
        <taxon>Parmales</taxon>
        <taxon>Triparmaceae</taxon>
        <taxon>Tetraparma</taxon>
    </lineage>
</organism>
<dbReference type="EC" id="1.17.1.8" evidence="9"/>
<dbReference type="InterPro" id="IPR022663">
    <property type="entry name" value="DapB_C"/>
</dbReference>
<comment type="caution">
    <text evidence="15">The sequence shown here is derived from an EMBL/GenBank/DDBJ whole genome shotgun (WGS) entry which is preliminary data.</text>
</comment>
<evidence type="ECO:0000259" key="13">
    <source>
        <dbReference type="Pfam" id="PF01113"/>
    </source>
</evidence>
<protein>
    <recommendedName>
        <fullName evidence="9">4-hydroxy-tetrahydrodipicolinate reductase</fullName>
        <ecNumber evidence="9">1.17.1.8</ecNumber>
    </recommendedName>
</protein>
<keyword evidence="5" id="KW-0560">Oxidoreductase</keyword>
<comment type="similarity">
    <text evidence="1">Belongs to the DapB family.</text>
</comment>
<evidence type="ECO:0000256" key="9">
    <source>
        <dbReference type="ARBA" id="ARBA00038983"/>
    </source>
</evidence>
<evidence type="ECO:0000256" key="11">
    <source>
        <dbReference type="ARBA" id="ARBA00049396"/>
    </source>
</evidence>
<comment type="catalytic activity">
    <reaction evidence="10">
        <text>(S)-2,3,4,5-tetrahydrodipicolinate + NADP(+) + H2O = (2S,4S)-4-hydroxy-2,3,4,5-tetrahydrodipicolinate + NADPH + H(+)</text>
        <dbReference type="Rhea" id="RHEA:35331"/>
        <dbReference type="ChEBI" id="CHEBI:15377"/>
        <dbReference type="ChEBI" id="CHEBI:15378"/>
        <dbReference type="ChEBI" id="CHEBI:16845"/>
        <dbReference type="ChEBI" id="CHEBI:57783"/>
        <dbReference type="ChEBI" id="CHEBI:58349"/>
        <dbReference type="ChEBI" id="CHEBI:67139"/>
        <dbReference type="EC" id="1.17.1.8"/>
    </reaction>
</comment>
<dbReference type="PANTHER" id="PTHR20836:SF0">
    <property type="entry name" value="4-HYDROXY-TETRAHYDRODIPICOLINATE REDUCTASE 1, CHLOROPLASTIC-RELATED"/>
    <property type="match status" value="1"/>
</dbReference>
<evidence type="ECO:0000256" key="12">
    <source>
        <dbReference type="SAM" id="SignalP"/>
    </source>
</evidence>
<keyword evidence="4" id="KW-0220">Diaminopimelate biosynthesis</keyword>
<dbReference type="Pfam" id="PF05173">
    <property type="entry name" value="DapB_C"/>
    <property type="match status" value="1"/>
</dbReference>
<dbReference type="Gene3D" id="3.30.360.10">
    <property type="entry name" value="Dihydrodipicolinate Reductase, domain 2"/>
    <property type="match status" value="1"/>
</dbReference>
<evidence type="ECO:0000256" key="8">
    <source>
        <dbReference type="ARBA" id="ARBA00037922"/>
    </source>
</evidence>
<sequence length="304" mass="31673">MLLPPLLALLCLLLLPPPASPFTVMINGLPGPMATAAAESCLRKGLDLCPVGLTGPTVAAGTVTVRAGGREQAVALRPAAEGALPKVARELRELGPVICVDYTHPTAVLGNTAFYVEHGLPFVMGSTGGDRKAQDELLGGGHMCVIAPNMGKQIVALQLALEKLAADFPGCFDGYALDVAESHQASKADTSGTCLAVVDTLAKLQGPASPPFPPSAIKLVRDRESSLAFGVPESSLSSGHAHHTYRLTSPDGSTRFELQHDVDGRGIYADGTADAVRFLGRQIERGGESRTYTMIDVLEAGALE</sequence>
<evidence type="ECO:0000256" key="4">
    <source>
        <dbReference type="ARBA" id="ARBA00022915"/>
    </source>
</evidence>